<gene>
    <name evidence="4" type="ORF">GCM10022378_15210</name>
</gene>
<reference evidence="5" key="1">
    <citation type="journal article" date="2019" name="Int. J. Syst. Evol. Microbiol.">
        <title>The Global Catalogue of Microorganisms (GCM) 10K type strain sequencing project: providing services to taxonomists for standard genome sequencing and annotation.</title>
        <authorList>
            <consortium name="The Broad Institute Genomics Platform"/>
            <consortium name="The Broad Institute Genome Sequencing Center for Infectious Disease"/>
            <person name="Wu L."/>
            <person name="Ma J."/>
        </authorList>
    </citation>
    <scope>NUCLEOTIDE SEQUENCE [LARGE SCALE GENOMIC DNA]</scope>
    <source>
        <strain evidence="5">JCM 16981</strain>
    </source>
</reference>
<evidence type="ECO:0000256" key="2">
    <source>
        <dbReference type="SAM" id="Coils"/>
    </source>
</evidence>
<keyword evidence="2" id="KW-0175">Coiled coil</keyword>
<dbReference type="InterPro" id="IPR010921">
    <property type="entry name" value="Trp_repressor/repl_initiator"/>
</dbReference>
<dbReference type="Gene3D" id="1.10.10.10">
    <property type="entry name" value="Winged helix-like DNA-binding domain superfamily/Winged helix DNA-binding domain"/>
    <property type="match status" value="2"/>
</dbReference>
<accession>A0ABP7EZY9</accession>
<proteinExistence type="inferred from homology"/>
<dbReference type="SUPFAM" id="SSF48295">
    <property type="entry name" value="TrpR-like"/>
    <property type="match status" value="3"/>
</dbReference>
<name>A0ABP7EZY9_9STAP</name>
<feature type="domain" description="Insertion element IS150 protein InsJ-like helix-turn-helix" evidence="3">
    <location>
        <begin position="10"/>
        <end position="58"/>
    </location>
</feature>
<dbReference type="PANTHER" id="PTHR33795:SF1">
    <property type="entry name" value="INSERTION ELEMENT IS150 PROTEIN INSJ"/>
    <property type="match status" value="1"/>
</dbReference>
<dbReference type="EMBL" id="BAABCK010000030">
    <property type="protein sequence ID" value="GAA3726548.1"/>
    <property type="molecule type" value="Genomic_DNA"/>
</dbReference>
<evidence type="ECO:0000313" key="5">
    <source>
        <dbReference type="Proteomes" id="UP001500920"/>
    </source>
</evidence>
<protein>
    <recommendedName>
        <fullName evidence="3">Insertion element IS150 protein InsJ-like helix-turn-helix domain-containing protein</fullName>
    </recommendedName>
</protein>
<dbReference type="PANTHER" id="PTHR33795">
    <property type="entry name" value="INSERTION ELEMENT IS150 PROTEIN INSJ"/>
    <property type="match status" value="1"/>
</dbReference>
<dbReference type="InterPro" id="IPR052057">
    <property type="entry name" value="IS150/IS1296_orfA-like"/>
</dbReference>
<organism evidence="4 5">
    <name type="scientific">Salinicoccus jeotgali</name>
    <dbReference type="NCBI Taxonomy" id="381634"/>
    <lineage>
        <taxon>Bacteria</taxon>
        <taxon>Bacillati</taxon>
        <taxon>Bacillota</taxon>
        <taxon>Bacilli</taxon>
        <taxon>Bacillales</taxon>
        <taxon>Staphylococcaceae</taxon>
        <taxon>Salinicoccus</taxon>
    </lineage>
</organism>
<dbReference type="InterPro" id="IPR036388">
    <property type="entry name" value="WH-like_DNA-bd_sf"/>
</dbReference>
<feature type="coiled-coil region" evidence="2">
    <location>
        <begin position="189"/>
        <end position="219"/>
    </location>
</feature>
<feature type="domain" description="Insertion element IS150 protein InsJ-like helix-turn-helix" evidence="3">
    <location>
        <begin position="129"/>
        <end position="181"/>
    </location>
</feature>
<evidence type="ECO:0000256" key="1">
    <source>
        <dbReference type="ARBA" id="ARBA00038232"/>
    </source>
</evidence>
<evidence type="ECO:0000313" key="4">
    <source>
        <dbReference type="EMBL" id="GAA3726548.1"/>
    </source>
</evidence>
<dbReference type="Proteomes" id="UP001500920">
    <property type="component" value="Unassembled WGS sequence"/>
</dbReference>
<comment type="caution">
    <text evidence="4">The sequence shown here is derived from an EMBL/GenBank/DDBJ whole genome shotgun (WGS) entry which is preliminary data.</text>
</comment>
<sequence length="222" mass="26335">MTDKYYSFEEKLKMIQELRVGISPSHISTKHQVSVETLRKWRIKYEKHGAEGLKKRDRHRTYTRGFKKMVAKEYMNGMISTHELAHKYDIPSKTTVRNWIIRYNNGEEIRTTREGASPLTKGRKTTYAERVEIAQYHAQGDISYRELAERFEVSYQQARNIIVKYKEYGEIGLEDRRGKGKSEDQLTETDRLNREISMLKADKRKLEVENALLKKLEELERD</sequence>
<dbReference type="Pfam" id="PF13518">
    <property type="entry name" value="HTH_28"/>
    <property type="match status" value="2"/>
</dbReference>
<comment type="similarity">
    <text evidence="1">Belongs to the IS150/IS1296 orfA family.</text>
</comment>
<evidence type="ECO:0000259" key="3">
    <source>
        <dbReference type="Pfam" id="PF13518"/>
    </source>
</evidence>
<dbReference type="RefSeq" id="WP_344703107.1">
    <property type="nucleotide sequence ID" value="NZ_BAABCK010000030.1"/>
</dbReference>
<keyword evidence="5" id="KW-1185">Reference proteome</keyword>
<dbReference type="InterPro" id="IPR055247">
    <property type="entry name" value="InsJ-like_HTH"/>
</dbReference>